<dbReference type="PANTHER" id="PTHR30069:SF29">
    <property type="entry name" value="HEMOGLOBIN AND HEMOGLOBIN-HAPTOGLOBIN-BINDING PROTEIN 1-RELATED"/>
    <property type="match status" value="1"/>
</dbReference>
<dbReference type="SUPFAM" id="SSF56935">
    <property type="entry name" value="Porins"/>
    <property type="match status" value="1"/>
</dbReference>
<keyword evidence="5" id="KW-0732">Signal</keyword>
<evidence type="ECO:0000313" key="15">
    <source>
        <dbReference type="Proteomes" id="UP000016496"/>
    </source>
</evidence>
<dbReference type="EMBL" id="AWSV01000010">
    <property type="protein sequence ID" value="ERI89095.1"/>
    <property type="molecule type" value="Genomic_DNA"/>
</dbReference>
<comment type="subcellular location">
    <subcellularLocation>
        <location evidence="1 10">Cell outer membrane</location>
        <topology evidence="1 10">Multi-pass membrane protein</topology>
    </subcellularLocation>
</comment>
<evidence type="ECO:0000256" key="4">
    <source>
        <dbReference type="ARBA" id="ARBA00022692"/>
    </source>
</evidence>
<gene>
    <name evidence="14" type="ORF">HMPREF1981_00131</name>
</gene>
<dbReference type="Proteomes" id="UP000016496">
    <property type="component" value="Unassembled WGS sequence"/>
</dbReference>
<dbReference type="GO" id="GO:0015344">
    <property type="term" value="F:siderophore uptake transmembrane transporter activity"/>
    <property type="evidence" value="ECO:0007669"/>
    <property type="project" value="TreeGrafter"/>
</dbReference>
<comment type="caution">
    <text evidence="14">The sequence shown here is derived from an EMBL/GenBank/DDBJ whole genome shotgun (WGS) entry which is preliminary data.</text>
</comment>
<dbReference type="Gene3D" id="2.170.130.10">
    <property type="entry name" value="TonB-dependent receptor, plug domain"/>
    <property type="match status" value="1"/>
</dbReference>
<dbReference type="PROSITE" id="PS52016">
    <property type="entry name" value="TONB_DEPENDENT_REC_3"/>
    <property type="match status" value="1"/>
</dbReference>
<dbReference type="GO" id="GO:0044718">
    <property type="term" value="P:siderophore transmembrane transport"/>
    <property type="evidence" value="ECO:0007669"/>
    <property type="project" value="TreeGrafter"/>
</dbReference>
<keyword evidence="4 10" id="KW-0812">Transmembrane</keyword>
<reference evidence="14 15" key="1">
    <citation type="submission" date="2013-08" db="EMBL/GenBank/DDBJ databases">
        <authorList>
            <person name="Weinstock G."/>
            <person name="Sodergren E."/>
            <person name="Wylie T."/>
            <person name="Fulton L."/>
            <person name="Fulton R."/>
            <person name="Fronick C."/>
            <person name="O'Laughlin M."/>
            <person name="Godfrey J."/>
            <person name="Miner T."/>
            <person name="Herter B."/>
            <person name="Appelbaum E."/>
            <person name="Cordes M."/>
            <person name="Lek S."/>
            <person name="Wollam A."/>
            <person name="Pepin K.H."/>
            <person name="Palsikar V.B."/>
            <person name="Mitreva M."/>
            <person name="Wilson R.K."/>
        </authorList>
    </citation>
    <scope>NUCLEOTIDE SEQUENCE [LARGE SCALE GENOMIC DNA]</scope>
    <source>
        <strain evidence="14 15">F0041</strain>
    </source>
</reference>
<organism evidence="14 15">
    <name type="scientific">Bacteroides pyogenes F0041</name>
    <dbReference type="NCBI Taxonomy" id="1321819"/>
    <lineage>
        <taxon>Bacteria</taxon>
        <taxon>Pseudomonadati</taxon>
        <taxon>Bacteroidota</taxon>
        <taxon>Bacteroidia</taxon>
        <taxon>Bacteroidales</taxon>
        <taxon>Bacteroidaceae</taxon>
        <taxon>Bacteroides</taxon>
    </lineage>
</organism>
<evidence type="ECO:0000259" key="12">
    <source>
        <dbReference type="Pfam" id="PF00593"/>
    </source>
</evidence>
<evidence type="ECO:0000313" key="14">
    <source>
        <dbReference type="EMBL" id="ERI89095.1"/>
    </source>
</evidence>
<keyword evidence="2 10" id="KW-0813">Transport</keyword>
<evidence type="ECO:0000256" key="5">
    <source>
        <dbReference type="ARBA" id="ARBA00022729"/>
    </source>
</evidence>
<dbReference type="InterPro" id="IPR037066">
    <property type="entry name" value="Plug_dom_sf"/>
</dbReference>
<dbReference type="GO" id="GO:0009279">
    <property type="term" value="C:cell outer membrane"/>
    <property type="evidence" value="ECO:0007669"/>
    <property type="project" value="UniProtKB-SubCell"/>
</dbReference>
<feature type="domain" description="TonB-dependent receptor plug" evidence="13">
    <location>
        <begin position="2"/>
        <end position="59"/>
    </location>
</feature>
<sequence length="639" mass="73286">MSVHGLEGKRVAVYIDGFPLNSPDGSFDINDIPIDVIKYIEVYKGIVPAEYGGDGLGGAINVVTREDDCDLIGFTQEFASFGTSKTLVSTKKLFTKPGIQVSLALFNNKSDNDYTMTWPVFETNLPPSEYRKVKRNNDYYRSTFYHAGIAFTKLYFDKLEFECALYNNKKGIQSLNFDSRHAYTHGTNTMPTLVMEKKNFLLQGLELKSALVVPIIQTYFVDTVRSRKQWDGSITPSMGETEENLFNNSQDKQFELRDKINLKYERGKHTFNANNQFVYSNYRPKDDYMKSYLGFDPSAFPSKMIGNTLGLSHVYMEMHNRLQNSLMLSLYCLNSRIYRTSDKLTEDGSGGKIEPKVTSISKFYYGFSEGISYEFFKGIRGKVSFSHNVRIPDAGELFGNGISIKPSVSLRPERGDNLNVGLVVDKQHIMGLSRVQLESNLYYMYITDMIRLFPADLQAIYTNLGKTSIMGFDVDLKVDLTPDIYAYFNMTLQDIRDRLKWTSADRTLENPTYRKKVPNIPDFYFNYGAEYHAEGILGKHELSRIYIDASYVGAFDWGWQMSSLPEQRKKWIIPSSHLFTVGLQQSFWHNNVSLGCEIENLFNKENYMEFKKPLQGRTFKVKLRFNLFRDKTSGGAMSL</sequence>
<comment type="similarity">
    <text evidence="10 11">Belongs to the TonB-dependent receptor family.</text>
</comment>
<evidence type="ECO:0000256" key="6">
    <source>
        <dbReference type="ARBA" id="ARBA00023077"/>
    </source>
</evidence>
<dbReference type="Pfam" id="PF00593">
    <property type="entry name" value="TonB_dep_Rec_b-barrel"/>
    <property type="match status" value="1"/>
</dbReference>
<keyword evidence="8 14" id="KW-0675">Receptor</keyword>
<dbReference type="AlphaFoldDB" id="U2CX03"/>
<evidence type="ECO:0000259" key="13">
    <source>
        <dbReference type="Pfam" id="PF07715"/>
    </source>
</evidence>
<evidence type="ECO:0000256" key="11">
    <source>
        <dbReference type="RuleBase" id="RU003357"/>
    </source>
</evidence>
<keyword evidence="7 10" id="KW-0472">Membrane</keyword>
<dbReference type="InterPro" id="IPR036942">
    <property type="entry name" value="Beta-barrel_TonB_sf"/>
</dbReference>
<name>U2CX03_9BACE</name>
<dbReference type="InterPro" id="IPR039426">
    <property type="entry name" value="TonB-dep_rcpt-like"/>
</dbReference>
<evidence type="ECO:0000256" key="8">
    <source>
        <dbReference type="ARBA" id="ARBA00023170"/>
    </source>
</evidence>
<dbReference type="PATRIC" id="fig|1321819.3.peg.124"/>
<evidence type="ECO:0000256" key="3">
    <source>
        <dbReference type="ARBA" id="ARBA00022452"/>
    </source>
</evidence>
<evidence type="ECO:0000256" key="2">
    <source>
        <dbReference type="ARBA" id="ARBA00022448"/>
    </source>
</evidence>
<evidence type="ECO:0000256" key="7">
    <source>
        <dbReference type="ARBA" id="ARBA00023136"/>
    </source>
</evidence>
<keyword evidence="9 10" id="KW-0998">Cell outer membrane</keyword>
<keyword evidence="6 11" id="KW-0798">TonB box</keyword>
<dbReference type="Pfam" id="PF07715">
    <property type="entry name" value="Plug"/>
    <property type="match status" value="1"/>
</dbReference>
<dbReference type="PANTHER" id="PTHR30069">
    <property type="entry name" value="TONB-DEPENDENT OUTER MEMBRANE RECEPTOR"/>
    <property type="match status" value="1"/>
</dbReference>
<evidence type="ECO:0000256" key="9">
    <source>
        <dbReference type="ARBA" id="ARBA00023237"/>
    </source>
</evidence>
<dbReference type="InterPro" id="IPR012910">
    <property type="entry name" value="Plug_dom"/>
</dbReference>
<proteinExistence type="inferred from homology"/>
<accession>U2CX03</accession>
<keyword evidence="3 10" id="KW-1134">Transmembrane beta strand</keyword>
<protein>
    <submittedName>
        <fullName evidence="14">TonB-dependent receptor</fullName>
    </submittedName>
</protein>
<feature type="domain" description="TonB-dependent receptor-like beta-barrel" evidence="12">
    <location>
        <begin position="137"/>
        <end position="601"/>
    </location>
</feature>
<dbReference type="InterPro" id="IPR000531">
    <property type="entry name" value="Beta-barrel_TonB"/>
</dbReference>
<evidence type="ECO:0000256" key="10">
    <source>
        <dbReference type="PROSITE-ProRule" id="PRU01360"/>
    </source>
</evidence>
<dbReference type="Gene3D" id="2.40.170.20">
    <property type="entry name" value="TonB-dependent receptor, beta-barrel domain"/>
    <property type="match status" value="1"/>
</dbReference>
<dbReference type="HOGENOM" id="CLU_016091_0_0_10"/>
<evidence type="ECO:0000256" key="1">
    <source>
        <dbReference type="ARBA" id="ARBA00004571"/>
    </source>
</evidence>